<dbReference type="Proteomes" id="UP001153292">
    <property type="component" value="Chromosome 2"/>
</dbReference>
<dbReference type="PROSITE" id="PS00108">
    <property type="entry name" value="PROTEIN_KINASE_ST"/>
    <property type="match status" value="1"/>
</dbReference>
<keyword evidence="1" id="KW-0732">Signal</keyword>
<evidence type="ECO:0000256" key="1">
    <source>
        <dbReference type="SAM" id="SignalP"/>
    </source>
</evidence>
<feature type="signal peptide" evidence="1">
    <location>
        <begin position="1"/>
        <end position="20"/>
    </location>
</feature>
<proteinExistence type="predicted"/>
<accession>A0ABN8AZ92</accession>
<dbReference type="EMBL" id="OU963895">
    <property type="protein sequence ID" value="CAH0401777.1"/>
    <property type="molecule type" value="Genomic_DNA"/>
</dbReference>
<evidence type="ECO:0000313" key="4">
    <source>
        <dbReference type="Proteomes" id="UP001153292"/>
    </source>
</evidence>
<sequence length="558" mass="63629">MATGWPAWTIVCAIVPEKCGVVFFLYAMDANVQDEENAVVSHSFKDYQRALGPSLDGTDKKNLFWMGGVMDCFSTVLSIFGRTELKTSKEDDWEVPFDAITDMVYLGSGAQGVVFSGNLRGEMVAVKKLRDKSETNIKHLRKLNHDNIVRFRGVCTQAPVYGVIMEYCQYGPLFEFLHSGACFAPKQILKWAKEIAHGMTYLHNHKIIHRDLKSPNILIADNLVVKVSDFGTSREWNDVSTIMSFTGTVAWMAPEVIRHEPCSERVDVWSYGVVLWELLTQEVPYKNLETHAIMWGVGTDTISLPVPTTCPESVQLLLNQCWNRVPRNRPPFKIIAAHLEIAGDDLCSMRADCFSSTQATWRKEVQQGMDKFYARSEQPPVQETTTQRREELKQARDVRQIYEQQLSRANELYMEVCAVRLQLEQREKAIAEREKALKACRCGFRKNFKYYQRQTSSSSDGFKPLDFQLVDPSSRRRKRTKQEPAQLLVRYTDRDEDTKDATVTVKAVMSCDCGEESDNNNMDTVKQIKDTLVEKNGNVDLADKFKLVDNYVPSVAQV</sequence>
<dbReference type="SUPFAM" id="SSF56112">
    <property type="entry name" value="Protein kinase-like (PK-like)"/>
    <property type="match status" value="1"/>
</dbReference>
<dbReference type="Gene3D" id="3.30.200.20">
    <property type="entry name" value="Phosphorylase Kinase, domain 1"/>
    <property type="match status" value="1"/>
</dbReference>
<dbReference type="InterPro" id="IPR001245">
    <property type="entry name" value="Ser-Thr/Tyr_kinase_cat_dom"/>
</dbReference>
<feature type="domain" description="Protein kinase" evidence="2">
    <location>
        <begin position="100"/>
        <end position="341"/>
    </location>
</feature>
<dbReference type="Pfam" id="PF07714">
    <property type="entry name" value="PK_Tyr_Ser-Thr"/>
    <property type="match status" value="1"/>
</dbReference>
<dbReference type="InterPro" id="IPR011009">
    <property type="entry name" value="Kinase-like_dom_sf"/>
</dbReference>
<feature type="chain" id="PRO_5045942135" description="Protein kinase domain-containing protein" evidence="1">
    <location>
        <begin position="21"/>
        <end position="558"/>
    </location>
</feature>
<name>A0ABN8AZ92_CHISP</name>
<protein>
    <recommendedName>
        <fullName evidence="2">Protein kinase domain-containing protein</fullName>
    </recommendedName>
</protein>
<evidence type="ECO:0000313" key="3">
    <source>
        <dbReference type="EMBL" id="CAH0401777.1"/>
    </source>
</evidence>
<dbReference type="InterPro" id="IPR051681">
    <property type="entry name" value="Ser/Thr_Kinases-Pseudokinases"/>
</dbReference>
<gene>
    <name evidence="3" type="ORF">CHILSU_LOCUS5013</name>
</gene>
<dbReference type="InterPro" id="IPR008271">
    <property type="entry name" value="Ser/Thr_kinase_AS"/>
</dbReference>
<dbReference type="PRINTS" id="PR00109">
    <property type="entry name" value="TYRKINASE"/>
</dbReference>
<dbReference type="PANTHER" id="PTHR44329:SF304">
    <property type="entry name" value="MITOGEN-ACTIVATED PROTEIN KINASE KINASE KINASE 13-LIKE ISOFORM X1"/>
    <property type="match status" value="1"/>
</dbReference>
<dbReference type="PROSITE" id="PS50011">
    <property type="entry name" value="PROTEIN_KINASE_DOM"/>
    <property type="match status" value="1"/>
</dbReference>
<reference evidence="3" key="1">
    <citation type="submission" date="2021-12" db="EMBL/GenBank/DDBJ databases">
        <authorList>
            <person name="King R."/>
        </authorList>
    </citation>
    <scope>NUCLEOTIDE SEQUENCE</scope>
</reference>
<organism evidence="3 4">
    <name type="scientific">Chilo suppressalis</name>
    <name type="common">Asiatic rice borer moth</name>
    <dbReference type="NCBI Taxonomy" id="168631"/>
    <lineage>
        <taxon>Eukaryota</taxon>
        <taxon>Metazoa</taxon>
        <taxon>Ecdysozoa</taxon>
        <taxon>Arthropoda</taxon>
        <taxon>Hexapoda</taxon>
        <taxon>Insecta</taxon>
        <taxon>Pterygota</taxon>
        <taxon>Neoptera</taxon>
        <taxon>Endopterygota</taxon>
        <taxon>Lepidoptera</taxon>
        <taxon>Glossata</taxon>
        <taxon>Ditrysia</taxon>
        <taxon>Pyraloidea</taxon>
        <taxon>Crambidae</taxon>
        <taxon>Crambinae</taxon>
        <taxon>Chilo</taxon>
    </lineage>
</organism>
<dbReference type="SMART" id="SM00220">
    <property type="entry name" value="S_TKc"/>
    <property type="match status" value="1"/>
</dbReference>
<dbReference type="InterPro" id="IPR000719">
    <property type="entry name" value="Prot_kinase_dom"/>
</dbReference>
<dbReference type="Gene3D" id="1.10.510.10">
    <property type="entry name" value="Transferase(Phosphotransferase) domain 1"/>
    <property type="match status" value="1"/>
</dbReference>
<keyword evidence="4" id="KW-1185">Reference proteome</keyword>
<evidence type="ECO:0000259" key="2">
    <source>
        <dbReference type="PROSITE" id="PS50011"/>
    </source>
</evidence>
<dbReference type="PANTHER" id="PTHR44329">
    <property type="entry name" value="SERINE/THREONINE-PROTEIN KINASE TNNI3K-RELATED"/>
    <property type="match status" value="1"/>
</dbReference>